<dbReference type="Gene3D" id="1.10.10.1940">
    <property type="match status" value="1"/>
</dbReference>
<evidence type="ECO:0000313" key="5">
    <source>
        <dbReference type="EMBL" id="KAL3084115.1"/>
    </source>
</evidence>
<keyword evidence="1" id="KW-1015">Disulfide bond</keyword>
<comment type="caution">
    <text evidence="5">The sequence shown here is derived from an EMBL/GenBank/DDBJ whole genome shotgun (WGS) entry which is preliminary data.</text>
</comment>
<feature type="domain" description="ShKT" evidence="4">
    <location>
        <begin position="447"/>
        <end position="481"/>
    </location>
</feature>
<evidence type="ECO:0000256" key="1">
    <source>
        <dbReference type="PROSITE-ProRule" id="PRU01005"/>
    </source>
</evidence>
<feature type="compositionally biased region" description="Polar residues" evidence="2">
    <location>
        <begin position="30"/>
        <end position="40"/>
    </location>
</feature>
<dbReference type="PANTHER" id="PTHR21724">
    <property type="entry name" value="SHKT DOMAIN-CONTAINING PROTEIN"/>
    <property type="match status" value="1"/>
</dbReference>
<gene>
    <name evidence="5" type="ORF">niasHT_033219</name>
</gene>
<dbReference type="Proteomes" id="UP001620626">
    <property type="component" value="Unassembled WGS sequence"/>
</dbReference>
<proteinExistence type="predicted"/>
<evidence type="ECO:0000313" key="6">
    <source>
        <dbReference type="Proteomes" id="UP001620626"/>
    </source>
</evidence>
<dbReference type="EMBL" id="JBICBT010001085">
    <property type="protein sequence ID" value="KAL3084115.1"/>
    <property type="molecule type" value="Genomic_DNA"/>
</dbReference>
<dbReference type="Gene3D" id="1.10.10.1870">
    <property type="entry name" value="ShTK domain-like"/>
    <property type="match status" value="1"/>
</dbReference>
<reference evidence="5 6" key="1">
    <citation type="submission" date="2024-10" db="EMBL/GenBank/DDBJ databases">
        <authorList>
            <person name="Kim D."/>
        </authorList>
    </citation>
    <scope>NUCLEOTIDE SEQUENCE [LARGE SCALE GENOMIC DNA]</scope>
    <source>
        <strain evidence="5">BH-2024</strain>
    </source>
</reference>
<dbReference type="InterPro" id="IPR003582">
    <property type="entry name" value="ShKT_dom"/>
</dbReference>
<dbReference type="PANTHER" id="PTHR21724:SF109">
    <property type="entry name" value="SHKT DOMAIN-CONTAINING PROTEIN"/>
    <property type="match status" value="1"/>
</dbReference>
<feature type="disulfide bond" evidence="1">
    <location>
        <begin position="447"/>
        <end position="481"/>
    </location>
</feature>
<organism evidence="5 6">
    <name type="scientific">Heterodera trifolii</name>
    <dbReference type="NCBI Taxonomy" id="157864"/>
    <lineage>
        <taxon>Eukaryota</taxon>
        <taxon>Metazoa</taxon>
        <taxon>Ecdysozoa</taxon>
        <taxon>Nematoda</taxon>
        <taxon>Chromadorea</taxon>
        <taxon>Rhabditida</taxon>
        <taxon>Tylenchina</taxon>
        <taxon>Tylenchomorpha</taxon>
        <taxon>Tylenchoidea</taxon>
        <taxon>Heteroderidae</taxon>
        <taxon>Heteroderinae</taxon>
        <taxon>Heterodera</taxon>
    </lineage>
</organism>
<comment type="caution">
    <text evidence="1">Lacks conserved residue(s) required for the propagation of feature annotation.</text>
</comment>
<keyword evidence="6" id="KW-1185">Reference proteome</keyword>
<feature type="domain" description="ShKT" evidence="4">
    <location>
        <begin position="518"/>
        <end position="555"/>
    </location>
</feature>
<dbReference type="AlphaFoldDB" id="A0ABD2J2G4"/>
<keyword evidence="3" id="KW-0732">Signal</keyword>
<dbReference type="Pfam" id="PF01549">
    <property type="entry name" value="ShK"/>
    <property type="match status" value="2"/>
</dbReference>
<sequence>MFVLHSLYLGIILSLASFALGAEEEKSVANSELRSPSDSVPSAVLANAPPPPQAVLATQQQQQKKQQQQEDSAAEEKKNVPLVGGRQPSQFVPLVPFRAGQFVLPRRVNGARALPFRTSWNIAGGAGTNRGGKGPIIGPDGSLIRPTETEAIALLAGRGGRGGGFFRQPIIGTQNGGGINGNDEKRKQEEEKRREEKRQREEEKNKREEERAKEGEKNRKEEEKNREEEEKKKEEETESVLKREQLKKAGKAAEGKREWEEEKNRKEEEERVKGGEEKRKEEETESVLKREQLKKEGKTAEEKRVWEKDSANIGEKGQKEWRKRENEKEKEEREKEEREEKERERKKNGKGREEKEEEKPKGEEEKEEREEKERERKKNGKGREEKEEEKPKGEEELIIEEEQKGATGGKKEDRNRKGQLVVKMSGGKVILEREAEGPAQDKVPTKCEDKAQNCGANSDYCADAYYQELMEFNCAKTCKVCLKDIKNRLKVPPGLKFPAEKEPRGTEEEKPAQWTNKCRDLSERCQFWTQHGFCDSRLFHHDLKKRFCAYSCGLCQSSDSDNGKATRGVAEAVPLTEDGQ</sequence>
<feature type="signal peptide" evidence="3">
    <location>
        <begin position="1"/>
        <end position="21"/>
    </location>
</feature>
<feature type="chain" id="PRO_5044780056" description="ShKT domain-containing protein" evidence="3">
    <location>
        <begin position="22"/>
        <end position="580"/>
    </location>
</feature>
<dbReference type="PROSITE" id="PS51670">
    <property type="entry name" value="SHKT"/>
    <property type="match status" value="2"/>
</dbReference>
<dbReference type="SMART" id="SM00254">
    <property type="entry name" value="ShKT"/>
    <property type="match status" value="2"/>
</dbReference>
<evidence type="ECO:0000256" key="3">
    <source>
        <dbReference type="SAM" id="SignalP"/>
    </source>
</evidence>
<evidence type="ECO:0000256" key="2">
    <source>
        <dbReference type="SAM" id="MobiDB-lite"/>
    </source>
</evidence>
<feature type="region of interest" description="Disordered" evidence="2">
    <location>
        <begin position="30"/>
        <end position="85"/>
    </location>
</feature>
<feature type="region of interest" description="Disordered" evidence="2">
    <location>
        <begin position="559"/>
        <end position="580"/>
    </location>
</feature>
<accession>A0ABD2J2G4</accession>
<evidence type="ECO:0000259" key="4">
    <source>
        <dbReference type="PROSITE" id="PS51670"/>
    </source>
</evidence>
<protein>
    <recommendedName>
        <fullName evidence="4">ShKT domain-containing protein</fullName>
    </recommendedName>
</protein>
<name>A0ABD2J2G4_9BILA</name>
<feature type="region of interest" description="Disordered" evidence="2">
    <location>
        <begin position="165"/>
        <end position="420"/>
    </location>
</feature>
<feature type="compositionally biased region" description="Basic and acidic residues" evidence="2">
    <location>
        <begin position="182"/>
        <end position="416"/>
    </location>
</feature>